<evidence type="ECO:0000313" key="2">
    <source>
        <dbReference type="EMBL" id="TFV94138.1"/>
    </source>
</evidence>
<name>A0A4Y9QQT4_9BACT</name>
<dbReference type="Pfam" id="PF14344">
    <property type="entry name" value="DUF4397"/>
    <property type="match status" value="1"/>
</dbReference>
<feature type="domain" description="DUF4397" evidence="1">
    <location>
        <begin position="42"/>
        <end position="156"/>
    </location>
</feature>
<gene>
    <name evidence="2" type="ORF">E4S40_08850</name>
</gene>
<dbReference type="RefSeq" id="WP_135073180.1">
    <property type="nucleotide sequence ID" value="NZ_SPSB01000003.1"/>
</dbReference>
<reference evidence="2 3" key="1">
    <citation type="submission" date="2019-03" db="EMBL/GenBank/DDBJ databases">
        <title>Algoriphagus sp. nov, a new strain isolated from root system soil of mangrove plant Kandelia.</title>
        <authorList>
            <person name="Yin Q."/>
            <person name="Wang K."/>
            <person name="Song Z."/>
        </authorList>
    </citation>
    <scope>NUCLEOTIDE SEQUENCE [LARGE SCALE GENOMIC DNA]</scope>
    <source>
        <strain evidence="2 3">XY-J91</strain>
    </source>
</reference>
<evidence type="ECO:0000259" key="1">
    <source>
        <dbReference type="Pfam" id="PF14344"/>
    </source>
</evidence>
<dbReference type="EMBL" id="SPSB01000003">
    <property type="protein sequence ID" value="TFV94138.1"/>
    <property type="molecule type" value="Genomic_DNA"/>
</dbReference>
<dbReference type="Proteomes" id="UP000297647">
    <property type="component" value="Unassembled WGS sequence"/>
</dbReference>
<organism evidence="2 3">
    <name type="scientific">Algoriphagus kandeliae</name>
    <dbReference type="NCBI Taxonomy" id="2562278"/>
    <lineage>
        <taxon>Bacteria</taxon>
        <taxon>Pseudomonadati</taxon>
        <taxon>Bacteroidota</taxon>
        <taxon>Cytophagia</taxon>
        <taxon>Cytophagales</taxon>
        <taxon>Cyclobacteriaceae</taxon>
        <taxon>Algoriphagus</taxon>
    </lineage>
</organism>
<evidence type="ECO:0000313" key="3">
    <source>
        <dbReference type="Proteomes" id="UP000297647"/>
    </source>
</evidence>
<proteinExistence type="predicted"/>
<dbReference type="InterPro" id="IPR025510">
    <property type="entry name" value="DUF4397"/>
</dbReference>
<accession>A0A4Y9QQT4</accession>
<keyword evidence="3" id="KW-1185">Reference proteome</keyword>
<dbReference type="OrthoDB" id="9792011at2"/>
<dbReference type="AlphaFoldDB" id="A0A4Y9QQT4"/>
<sequence length="240" mass="26859">MFKSTLSRFHSFKIRLAAVASIAILGTSCLNDIETPISTPAAYVSIYQSSPDAPDMEIFADANRVTSQPLGFSEFIAYSPFFTGERLFRFLNSINGGTLLEKNFQLEVNEIYSVFVLDHATDLDAKLVKDDWEDTKADFAQIRFAHLSPDAGEVFVELSGLQAPITANTLFKDVTGFGEVEKGTYDILIKSVENGETLIEIKNVKIKEKNVYTLLLRGLYEEPTNQNSLDLQLITNYFEL</sequence>
<comment type="caution">
    <text evidence="2">The sequence shown here is derived from an EMBL/GenBank/DDBJ whole genome shotgun (WGS) entry which is preliminary data.</text>
</comment>
<protein>
    <submittedName>
        <fullName evidence="2">DUF4397 domain-containing protein</fullName>
    </submittedName>
</protein>
<dbReference type="PROSITE" id="PS51257">
    <property type="entry name" value="PROKAR_LIPOPROTEIN"/>
    <property type="match status" value="1"/>
</dbReference>